<name>A0A1I0D240_9FIRM</name>
<organism evidence="1 2">
    <name type="scientific">[Clostridium] polysaccharolyticum</name>
    <dbReference type="NCBI Taxonomy" id="29364"/>
    <lineage>
        <taxon>Bacteria</taxon>
        <taxon>Bacillati</taxon>
        <taxon>Bacillota</taxon>
        <taxon>Clostridia</taxon>
        <taxon>Lachnospirales</taxon>
        <taxon>Lachnospiraceae</taxon>
    </lineage>
</organism>
<protein>
    <recommendedName>
        <fullName evidence="3">HlyD family secretion protein</fullName>
    </recommendedName>
</protein>
<keyword evidence="2" id="KW-1185">Reference proteome</keyword>
<evidence type="ECO:0000313" key="1">
    <source>
        <dbReference type="EMBL" id="SET26242.1"/>
    </source>
</evidence>
<proteinExistence type="predicted"/>
<accession>A0A1I0D240</accession>
<dbReference type="Gene3D" id="2.40.420.20">
    <property type="match status" value="1"/>
</dbReference>
<dbReference type="GO" id="GO:0015562">
    <property type="term" value="F:efflux transmembrane transporter activity"/>
    <property type="evidence" value="ECO:0007669"/>
    <property type="project" value="TreeGrafter"/>
</dbReference>
<dbReference type="GO" id="GO:1990281">
    <property type="term" value="C:efflux pump complex"/>
    <property type="evidence" value="ECO:0007669"/>
    <property type="project" value="TreeGrafter"/>
</dbReference>
<gene>
    <name evidence="1" type="ORF">SAMN04487772_11282</name>
</gene>
<evidence type="ECO:0008006" key="3">
    <source>
        <dbReference type="Google" id="ProtNLM"/>
    </source>
</evidence>
<dbReference type="OrthoDB" id="1999656at2"/>
<dbReference type="EMBL" id="FOHN01000012">
    <property type="protein sequence ID" value="SET26242.1"/>
    <property type="molecule type" value="Genomic_DNA"/>
</dbReference>
<dbReference type="AlphaFoldDB" id="A0A1I0D240"/>
<dbReference type="Proteomes" id="UP000199800">
    <property type="component" value="Unassembled WGS sequence"/>
</dbReference>
<reference evidence="1 2" key="1">
    <citation type="submission" date="2016-10" db="EMBL/GenBank/DDBJ databases">
        <authorList>
            <person name="de Groot N.N."/>
        </authorList>
    </citation>
    <scope>NUCLEOTIDE SEQUENCE [LARGE SCALE GENOMIC DNA]</scope>
    <source>
        <strain evidence="1 2">DSM 1801</strain>
    </source>
</reference>
<evidence type="ECO:0000313" key="2">
    <source>
        <dbReference type="Proteomes" id="UP000199800"/>
    </source>
</evidence>
<dbReference type="PANTHER" id="PTHR30469">
    <property type="entry name" value="MULTIDRUG RESISTANCE PROTEIN MDTA"/>
    <property type="match status" value="1"/>
</dbReference>
<sequence length="211" mass="24256">MGVITFDKRDYHYIRLEKKSKYKICVKQGDIVKGGMLIAKQGNNVYRVKDKVRVINITYGDVIVITLLSYQNILCNVQLPQELVNNFTYQSESYIVYNGIRLEGKIIHISDTINKRIFEISVKVKDRKMLLRPGMEVQVFILLSKRNGVIAIPNNYIYQFENGDAFACVNQDGSYIYKPIVTGISDGKYTQIVSGISENDIVYENLTYNEK</sequence>
<dbReference type="RefSeq" id="WP_092477962.1">
    <property type="nucleotide sequence ID" value="NZ_FOHN01000012.1"/>
</dbReference>
<dbReference type="STRING" id="29364.SAMN04487772_11282"/>